<sequence>MRPTQYEAALAAMTAWLSHPQELGHEPAEIECTGTFVLHDMTYYIFKYKDTKDSEWLLGVNGGY</sequence>
<protein>
    <submittedName>
        <fullName evidence="1">Uncharacterized protein</fullName>
    </submittedName>
</protein>
<comment type="caution">
    <text evidence="1">The sequence shown here is derived from an EMBL/GenBank/DDBJ whole genome shotgun (WGS) entry which is preliminary data.</text>
</comment>
<dbReference type="Proteomes" id="UP000283426">
    <property type="component" value="Unassembled WGS sequence"/>
</dbReference>
<accession>A0A412VZU7</accession>
<proteinExistence type="predicted"/>
<reference evidence="1 2" key="1">
    <citation type="submission" date="2018-08" db="EMBL/GenBank/DDBJ databases">
        <title>A genome reference for cultivated species of the human gut microbiota.</title>
        <authorList>
            <person name="Zou Y."/>
            <person name="Xue W."/>
            <person name="Luo G."/>
        </authorList>
    </citation>
    <scope>NUCLEOTIDE SEQUENCE [LARGE SCALE GENOMIC DNA]</scope>
    <source>
        <strain evidence="1 2">AF14-6AC</strain>
    </source>
</reference>
<gene>
    <name evidence="1" type="ORF">DWW24_21840</name>
</gene>
<dbReference type="RefSeq" id="WP_223129190.1">
    <property type="nucleotide sequence ID" value="NZ_QRYW01000084.1"/>
</dbReference>
<dbReference type="AlphaFoldDB" id="A0A412VZU7"/>
<feature type="non-terminal residue" evidence="1">
    <location>
        <position position="64"/>
    </location>
</feature>
<organism evidence="1 2">
    <name type="scientific">Odoribacter splanchnicus</name>
    <dbReference type="NCBI Taxonomy" id="28118"/>
    <lineage>
        <taxon>Bacteria</taxon>
        <taxon>Pseudomonadati</taxon>
        <taxon>Bacteroidota</taxon>
        <taxon>Bacteroidia</taxon>
        <taxon>Bacteroidales</taxon>
        <taxon>Odoribacteraceae</taxon>
        <taxon>Odoribacter</taxon>
    </lineage>
</organism>
<evidence type="ECO:0000313" key="1">
    <source>
        <dbReference type="EMBL" id="RGV15567.1"/>
    </source>
</evidence>
<dbReference type="EMBL" id="QRYW01000084">
    <property type="protein sequence ID" value="RGV15567.1"/>
    <property type="molecule type" value="Genomic_DNA"/>
</dbReference>
<evidence type="ECO:0000313" key="2">
    <source>
        <dbReference type="Proteomes" id="UP000283426"/>
    </source>
</evidence>
<name>A0A412VZU7_9BACT</name>